<evidence type="ECO:0000259" key="2">
    <source>
        <dbReference type="Pfam" id="PF04149"/>
    </source>
</evidence>
<dbReference type="Pfam" id="PF04149">
    <property type="entry name" value="DUF397"/>
    <property type="match status" value="2"/>
</dbReference>
<gene>
    <name evidence="3" type="ORF">STRNI_004147</name>
</gene>
<feature type="region of interest" description="Disordered" evidence="1">
    <location>
        <begin position="1"/>
        <end position="25"/>
    </location>
</feature>
<accession>A0ABY7J334</accession>
<reference evidence="3 4" key="1">
    <citation type="submission" date="2022-12" db="EMBL/GenBank/DDBJ databases">
        <authorList>
            <person name="Ruckert C."/>
            <person name="Busche T."/>
            <person name="Kalinowski J."/>
            <person name="Wittmann C."/>
        </authorList>
    </citation>
    <scope>NUCLEOTIDE SEQUENCE [LARGE SCALE GENOMIC DNA]</scope>
    <source>
        <strain evidence="3 4">DSM 40276</strain>
    </source>
</reference>
<feature type="domain" description="DUF397" evidence="2">
    <location>
        <begin position="52"/>
        <end position="104"/>
    </location>
</feature>
<sequence length="108" mass="11727">MTLKPSAGDVSELEWTKSSYSGQGNGNECLEVAWQKSSYSNSNERDDCLEVGWQKSSHSDSSNGHDCLEVAPTPSTIHIRDSKNPDGPQLHLRPSAWADFVAYAAAEG</sequence>
<dbReference type="InterPro" id="IPR007278">
    <property type="entry name" value="DUF397"/>
</dbReference>
<keyword evidence="4" id="KW-1185">Reference proteome</keyword>
<evidence type="ECO:0000313" key="3">
    <source>
        <dbReference type="EMBL" id="WAU05732.1"/>
    </source>
</evidence>
<feature type="domain" description="DUF397" evidence="2">
    <location>
        <begin position="13"/>
        <end position="32"/>
    </location>
</feature>
<organism evidence="3 4">
    <name type="scientific">Streptomyces nigrescens</name>
    <dbReference type="NCBI Taxonomy" id="1920"/>
    <lineage>
        <taxon>Bacteria</taxon>
        <taxon>Bacillati</taxon>
        <taxon>Actinomycetota</taxon>
        <taxon>Actinomycetes</taxon>
        <taxon>Kitasatosporales</taxon>
        <taxon>Streptomycetaceae</taxon>
        <taxon>Streptomyces</taxon>
    </lineage>
</organism>
<dbReference type="GeneID" id="301333311"/>
<dbReference type="RefSeq" id="WP_277411779.1">
    <property type="nucleotide sequence ID" value="NZ_CP114203.1"/>
</dbReference>
<name>A0ABY7J334_STRNI</name>
<evidence type="ECO:0000256" key="1">
    <source>
        <dbReference type="SAM" id="MobiDB-lite"/>
    </source>
</evidence>
<dbReference type="Proteomes" id="UP001210169">
    <property type="component" value="Chromosome"/>
</dbReference>
<proteinExistence type="predicted"/>
<evidence type="ECO:0000313" key="4">
    <source>
        <dbReference type="Proteomes" id="UP001210169"/>
    </source>
</evidence>
<protein>
    <submittedName>
        <fullName evidence="3">DUF397 domain-containing protein</fullName>
    </submittedName>
</protein>
<dbReference type="EMBL" id="CP114203">
    <property type="protein sequence ID" value="WAU05732.1"/>
    <property type="molecule type" value="Genomic_DNA"/>
</dbReference>